<dbReference type="SUPFAM" id="SSF53098">
    <property type="entry name" value="Ribonuclease H-like"/>
    <property type="match status" value="1"/>
</dbReference>
<dbReference type="Gene3D" id="3.30.420.10">
    <property type="entry name" value="Ribonuclease H-like superfamily/Ribonuclease H"/>
    <property type="match status" value="1"/>
</dbReference>
<evidence type="ECO:0000313" key="2">
    <source>
        <dbReference type="EMBL" id="GMJ10448.1"/>
    </source>
</evidence>
<dbReference type="InterPro" id="IPR016197">
    <property type="entry name" value="Chromo-like_dom_sf"/>
</dbReference>
<dbReference type="PANTHER" id="PTHR46148:SF52">
    <property type="entry name" value="OS04G0603800 PROTEIN"/>
    <property type="match status" value="1"/>
</dbReference>
<feature type="domain" description="Tf2-1-like SH3-like" evidence="1">
    <location>
        <begin position="96"/>
        <end position="160"/>
    </location>
</feature>
<name>A0A9W7MMF7_HIBTR</name>
<comment type="caution">
    <text evidence="2">The sequence shown here is derived from an EMBL/GenBank/DDBJ whole genome shotgun (WGS) entry which is preliminary data.</text>
</comment>
<evidence type="ECO:0000259" key="1">
    <source>
        <dbReference type="Pfam" id="PF24626"/>
    </source>
</evidence>
<accession>A0A9W7MMF7</accession>
<organism evidence="2 3">
    <name type="scientific">Hibiscus trionum</name>
    <name type="common">Flower of an hour</name>
    <dbReference type="NCBI Taxonomy" id="183268"/>
    <lineage>
        <taxon>Eukaryota</taxon>
        <taxon>Viridiplantae</taxon>
        <taxon>Streptophyta</taxon>
        <taxon>Embryophyta</taxon>
        <taxon>Tracheophyta</taxon>
        <taxon>Spermatophyta</taxon>
        <taxon>Magnoliopsida</taxon>
        <taxon>eudicotyledons</taxon>
        <taxon>Gunneridae</taxon>
        <taxon>Pentapetalae</taxon>
        <taxon>rosids</taxon>
        <taxon>malvids</taxon>
        <taxon>Malvales</taxon>
        <taxon>Malvaceae</taxon>
        <taxon>Malvoideae</taxon>
        <taxon>Hibiscus</taxon>
    </lineage>
</organism>
<dbReference type="PANTHER" id="PTHR46148">
    <property type="entry name" value="CHROMO DOMAIN-CONTAINING PROTEIN"/>
    <property type="match status" value="1"/>
</dbReference>
<gene>
    <name evidence="2" type="ORF">HRI_004714000</name>
</gene>
<dbReference type="GO" id="GO:0003676">
    <property type="term" value="F:nucleic acid binding"/>
    <property type="evidence" value="ECO:0007669"/>
    <property type="project" value="InterPro"/>
</dbReference>
<dbReference type="EMBL" id="BSYR01000056">
    <property type="protein sequence ID" value="GMJ10448.1"/>
    <property type="molecule type" value="Genomic_DNA"/>
</dbReference>
<evidence type="ECO:0000313" key="3">
    <source>
        <dbReference type="Proteomes" id="UP001165190"/>
    </source>
</evidence>
<dbReference type="SUPFAM" id="SSF54160">
    <property type="entry name" value="Chromo domain-like"/>
    <property type="match status" value="1"/>
</dbReference>
<reference evidence="2" key="1">
    <citation type="submission" date="2023-05" db="EMBL/GenBank/DDBJ databases">
        <title>Genome and transcriptome analyses reveal genes involved in the formation of fine ridges on petal epidermal cells in Hibiscus trionum.</title>
        <authorList>
            <person name="Koshimizu S."/>
            <person name="Masuda S."/>
            <person name="Ishii T."/>
            <person name="Shirasu K."/>
            <person name="Hoshino A."/>
            <person name="Arita M."/>
        </authorList>
    </citation>
    <scope>NUCLEOTIDE SEQUENCE</scope>
    <source>
        <strain evidence="2">Hamamatsu line</strain>
    </source>
</reference>
<dbReference type="InterPro" id="IPR012337">
    <property type="entry name" value="RNaseH-like_sf"/>
</dbReference>
<protein>
    <recommendedName>
        <fullName evidence="1">Tf2-1-like SH3-like domain-containing protein</fullName>
    </recommendedName>
</protein>
<dbReference type="AlphaFoldDB" id="A0A9W7MMF7"/>
<dbReference type="Pfam" id="PF24626">
    <property type="entry name" value="SH3_Tf2-1"/>
    <property type="match status" value="1"/>
</dbReference>
<keyword evidence="3" id="KW-1185">Reference proteome</keyword>
<dbReference type="OrthoDB" id="1303160at2759"/>
<dbReference type="Proteomes" id="UP001165190">
    <property type="component" value="Unassembled WGS sequence"/>
</dbReference>
<dbReference type="InterPro" id="IPR036397">
    <property type="entry name" value="RNaseH_sf"/>
</dbReference>
<sequence length="235" mass="27431">MCFLKPNSWAKWLPQAEWWYNTKHHTALGLTPFEALYGYKPPMLNWEGNSTVNSVQEIMHNRQQLNKILKEQLLKAQNRMKQCADKKRSERTFQEGDEVYLKLQPYKQSSLAIRNNVKLAARFYGPYTVKKRIGLVAYELDLPSHAKLYLVFHVSLLKKKVGANVVTSLNPPKMDDIGQLKVYPALVLDKRMVKRNNEAVTQLLIQWSNLRAENATWEDYTVLKSQFLKFDSWGQ</sequence>
<proteinExistence type="predicted"/>
<dbReference type="InterPro" id="IPR056924">
    <property type="entry name" value="SH3_Tf2-1"/>
</dbReference>